<evidence type="ECO:0000256" key="1">
    <source>
        <dbReference type="SAM" id="MobiDB-lite"/>
    </source>
</evidence>
<protein>
    <submittedName>
        <fullName evidence="2">Uncharacterized protein</fullName>
    </submittedName>
</protein>
<sequence length="194" mass="21225">GPAPRQVRRLPGRFLGGAAPGLVRPEKFLCRARPRRRVRPGDHLRLDGPVPQPGAGRGVAGGLGPGVQHRPPLRALPRARRLPGPRSTPRLGPDRARAGRARRRPLPPRLSPPLPPPRLRGRHRDRALDPLRPLPCYPLRPLRRDDRRKVGPRHKLAPGRGGGPDPARRGVVDPAPPDGPVRGLRVADEPARKL</sequence>
<proteinExistence type="predicted"/>
<name>A0A6J4RGC1_9ACTN</name>
<organism evidence="2">
    <name type="scientific">uncultured Rubrobacteraceae bacterium</name>
    <dbReference type="NCBI Taxonomy" id="349277"/>
    <lineage>
        <taxon>Bacteria</taxon>
        <taxon>Bacillati</taxon>
        <taxon>Actinomycetota</taxon>
        <taxon>Rubrobacteria</taxon>
        <taxon>Rubrobacterales</taxon>
        <taxon>Rubrobacteraceae</taxon>
        <taxon>environmental samples</taxon>
    </lineage>
</organism>
<dbReference type="AlphaFoldDB" id="A0A6J4RGC1"/>
<feature type="compositionally biased region" description="Basic residues" evidence="1">
    <location>
        <begin position="1"/>
        <end position="11"/>
    </location>
</feature>
<feature type="compositionally biased region" description="Gly residues" evidence="1">
    <location>
        <begin position="55"/>
        <end position="65"/>
    </location>
</feature>
<feature type="non-terminal residue" evidence="2">
    <location>
        <position position="1"/>
    </location>
</feature>
<feature type="region of interest" description="Disordered" evidence="1">
    <location>
        <begin position="32"/>
        <end position="194"/>
    </location>
</feature>
<accession>A0A6J4RGC1</accession>
<feature type="compositionally biased region" description="Basic and acidic residues" evidence="1">
    <location>
        <begin position="185"/>
        <end position="194"/>
    </location>
</feature>
<feature type="compositionally biased region" description="Low complexity" evidence="1">
    <location>
        <begin position="66"/>
        <end position="76"/>
    </location>
</feature>
<reference evidence="2" key="1">
    <citation type="submission" date="2020-02" db="EMBL/GenBank/DDBJ databases">
        <authorList>
            <person name="Meier V. D."/>
        </authorList>
    </citation>
    <scope>NUCLEOTIDE SEQUENCE</scope>
    <source>
        <strain evidence="2">AVDCRST_MAG02</strain>
    </source>
</reference>
<feature type="non-terminal residue" evidence="2">
    <location>
        <position position="194"/>
    </location>
</feature>
<feature type="region of interest" description="Disordered" evidence="1">
    <location>
        <begin position="1"/>
        <end position="20"/>
    </location>
</feature>
<gene>
    <name evidence="2" type="ORF">AVDCRST_MAG02-3521</name>
</gene>
<dbReference type="EMBL" id="CADCVH010000094">
    <property type="protein sequence ID" value="CAA9465110.1"/>
    <property type="molecule type" value="Genomic_DNA"/>
</dbReference>
<feature type="compositionally biased region" description="Pro residues" evidence="1">
    <location>
        <begin position="107"/>
        <end position="118"/>
    </location>
</feature>
<evidence type="ECO:0000313" key="2">
    <source>
        <dbReference type="EMBL" id="CAA9465110.1"/>
    </source>
</evidence>